<dbReference type="InterPro" id="IPR002881">
    <property type="entry name" value="DUF58"/>
</dbReference>
<name>A0AA40VKA4_9MICO</name>
<keyword evidence="4" id="KW-1185">Reference proteome</keyword>
<dbReference type="PANTHER" id="PTHR34351:SF1">
    <property type="entry name" value="SLR1927 PROTEIN"/>
    <property type="match status" value="1"/>
</dbReference>
<reference evidence="3 4" key="1">
    <citation type="submission" date="2020-08" db="EMBL/GenBank/DDBJ databases">
        <title>Sequencing the genomes of 1000 actinobacteria strains.</title>
        <authorList>
            <person name="Klenk H.-P."/>
        </authorList>
    </citation>
    <scope>NUCLEOTIDE SEQUENCE [LARGE SCALE GENOMIC DNA]</scope>
    <source>
        <strain evidence="3 4">DSM 19600</strain>
    </source>
</reference>
<sequence>MRVWPLTARGTGAVLLGILCFILAHALHLTELLYVSVLLFAVVAASLAILYLVRRTETVTRAFRPDVAPAGGETHVRVQVDIRAPLPSAQAKWSDKLAPGLHGAAQGEFPALGSGLGSGAQRVELDYVVQAERRGIRPVGPLSVTSTDPFGFARRRHVIGDPVPLTVTPAVIDLGALDELPGSVGGSLHSETNELGQGADNLIPRMYVPGDSMRRIHWRASAHRDELMVRQEEQESTPEATVVFDRGVRRYAPESLVTPGEDPGFEAAVSACASAVARLSSEGYVVTVMDIDGSQLVERIDSEDHAAVDEMAVSFASLTARREGTLEDLVHLFLGTTTGPLVVITGRFDEADAETLMPLVHHSTLPILLTVSPQGQALAHVAEAGWRAAAISVESDLSDAWIAAIDREADHVVS</sequence>
<protein>
    <submittedName>
        <fullName evidence="3">Uncharacterized protein (DUF58 family)</fullName>
    </submittedName>
</protein>
<keyword evidence="1" id="KW-1133">Transmembrane helix</keyword>
<gene>
    <name evidence="3" type="ORF">BKA10_000213</name>
</gene>
<dbReference type="Pfam" id="PF01882">
    <property type="entry name" value="DUF58"/>
    <property type="match status" value="1"/>
</dbReference>
<dbReference type="PANTHER" id="PTHR34351">
    <property type="entry name" value="SLR1927 PROTEIN-RELATED"/>
    <property type="match status" value="1"/>
</dbReference>
<dbReference type="AlphaFoldDB" id="A0AA40VKA4"/>
<dbReference type="RefSeq" id="WP_183498162.1">
    <property type="nucleotide sequence ID" value="NZ_BAABCO010000003.1"/>
</dbReference>
<evidence type="ECO:0000259" key="2">
    <source>
        <dbReference type="Pfam" id="PF01882"/>
    </source>
</evidence>
<dbReference type="EMBL" id="JACIFH010000001">
    <property type="protein sequence ID" value="MBB4138419.1"/>
    <property type="molecule type" value="Genomic_DNA"/>
</dbReference>
<evidence type="ECO:0000256" key="1">
    <source>
        <dbReference type="SAM" id="Phobius"/>
    </source>
</evidence>
<feature type="transmembrane region" description="Helical" evidence="1">
    <location>
        <begin position="33"/>
        <end position="53"/>
    </location>
</feature>
<proteinExistence type="predicted"/>
<accession>A0AA40VKA4</accession>
<organism evidence="3 4">
    <name type="scientific">Microbacterium invictum</name>
    <dbReference type="NCBI Taxonomy" id="515415"/>
    <lineage>
        <taxon>Bacteria</taxon>
        <taxon>Bacillati</taxon>
        <taxon>Actinomycetota</taxon>
        <taxon>Actinomycetes</taxon>
        <taxon>Micrococcales</taxon>
        <taxon>Microbacteriaceae</taxon>
        <taxon>Microbacterium</taxon>
    </lineage>
</organism>
<dbReference type="Proteomes" id="UP000549113">
    <property type="component" value="Unassembled WGS sequence"/>
</dbReference>
<keyword evidence="1" id="KW-0472">Membrane</keyword>
<evidence type="ECO:0000313" key="3">
    <source>
        <dbReference type="EMBL" id="MBB4138419.1"/>
    </source>
</evidence>
<feature type="transmembrane region" description="Helical" evidence="1">
    <location>
        <begin position="7"/>
        <end position="27"/>
    </location>
</feature>
<feature type="domain" description="DUF58" evidence="2">
    <location>
        <begin position="205"/>
        <end position="246"/>
    </location>
</feature>
<comment type="caution">
    <text evidence="3">The sequence shown here is derived from an EMBL/GenBank/DDBJ whole genome shotgun (WGS) entry which is preliminary data.</text>
</comment>
<evidence type="ECO:0000313" key="4">
    <source>
        <dbReference type="Proteomes" id="UP000549113"/>
    </source>
</evidence>
<keyword evidence="1" id="KW-0812">Transmembrane</keyword>